<dbReference type="SUPFAM" id="SSF52467">
    <property type="entry name" value="DHS-like NAD/FAD-binding domain"/>
    <property type="match status" value="1"/>
</dbReference>
<dbReference type="Gene3D" id="3.40.50.970">
    <property type="match status" value="2"/>
</dbReference>
<evidence type="ECO:0000313" key="6">
    <source>
        <dbReference type="Proteomes" id="UP000321261"/>
    </source>
</evidence>
<dbReference type="Pfam" id="PF02775">
    <property type="entry name" value="TPP_enzyme_C"/>
    <property type="match status" value="1"/>
</dbReference>
<dbReference type="InterPro" id="IPR029061">
    <property type="entry name" value="THDP-binding"/>
</dbReference>
<evidence type="ECO:0000259" key="4">
    <source>
        <dbReference type="Pfam" id="PF02776"/>
    </source>
</evidence>
<dbReference type="GO" id="GO:0009099">
    <property type="term" value="P:L-valine biosynthetic process"/>
    <property type="evidence" value="ECO:0007669"/>
    <property type="project" value="TreeGrafter"/>
</dbReference>
<dbReference type="GO" id="GO:0003984">
    <property type="term" value="F:acetolactate synthase activity"/>
    <property type="evidence" value="ECO:0007669"/>
    <property type="project" value="TreeGrafter"/>
</dbReference>
<reference evidence="5 6" key="1">
    <citation type="submission" date="2019-06" db="EMBL/GenBank/DDBJ databases">
        <title>Sequencing the genomes of 1000 actinobacteria strains.</title>
        <authorList>
            <person name="Klenk H.-P."/>
        </authorList>
    </citation>
    <scope>NUCLEOTIDE SEQUENCE [LARGE SCALE GENOMIC DNA]</scope>
    <source>
        <strain evidence="5 6">DSM 45671</strain>
    </source>
</reference>
<dbReference type="InterPro" id="IPR012001">
    <property type="entry name" value="Thiamin_PyroP_enz_TPP-bd_dom"/>
</dbReference>
<evidence type="ECO:0000259" key="3">
    <source>
        <dbReference type="Pfam" id="PF02775"/>
    </source>
</evidence>
<dbReference type="GO" id="GO:0005948">
    <property type="term" value="C:acetolactate synthase complex"/>
    <property type="evidence" value="ECO:0007669"/>
    <property type="project" value="TreeGrafter"/>
</dbReference>
<comment type="caution">
    <text evidence="5">The sequence shown here is derived from an EMBL/GenBank/DDBJ whole genome shotgun (WGS) entry which is preliminary data.</text>
</comment>
<dbReference type="Proteomes" id="UP000321261">
    <property type="component" value="Unassembled WGS sequence"/>
</dbReference>
<dbReference type="PANTHER" id="PTHR18968">
    <property type="entry name" value="THIAMINE PYROPHOSPHATE ENZYMES"/>
    <property type="match status" value="1"/>
</dbReference>
<gene>
    <name evidence="5" type="ORF">FHX44_118096</name>
</gene>
<organism evidence="5 6">
    <name type="scientific">Pseudonocardia hierapolitana</name>
    <dbReference type="NCBI Taxonomy" id="1128676"/>
    <lineage>
        <taxon>Bacteria</taxon>
        <taxon>Bacillati</taxon>
        <taxon>Actinomycetota</taxon>
        <taxon>Actinomycetes</taxon>
        <taxon>Pseudonocardiales</taxon>
        <taxon>Pseudonocardiaceae</taxon>
        <taxon>Pseudonocardia</taxon>
    </lineage>
</organism>
<sequence length="593" mass="64132">MTTSSAHPSWAPYDKAVWGSDVMVDALRELHLPYIALNPGSSFRGLHDSLVNYAGDEMQMIECPHEKIAVALAHGYAKATGRPMGVLLHDLVGLLQGTMGIYYAYIDRAPVLVLGGSGPADHDRRRPYIDWIHSANVQGQAVREYTKWDHEPRSIESVPSVLARAHRIATTGPAGPTYVALDAGLQEDRVTEPVPVDDVAALAAAPSPVAPDPAALRALAEQLCAAERPVMVLAYPGRDPASFGHLVDLAELVGIGALDTHWRLNFPTRHPLCVSDTDIVDEADCVLFVDVKDMVKPTHRTDRLARRNVSRLAPGCRVLSIGFGDMGISSWSEDYAQLIPADHTVVADTAVALPLLIEECRALLAEDDAQRAAQRAAWTRRLTEVHENTRAGWTQHAAEVAGETPVATAQLAAAVWNVVREHDWVLTAGTAAEWALRLWDFDAPHRHPGKQLGTATQIGISLGVALAHKGTGRLVVDLQPDGDLMFDVGALWVASRYRLPLLVVMFNNRAYYNDWEHQEKLAAQRGTPVDRAHIGMAISDPAPDFAAVAKGFGWYAEGPIMDPAAVEAAVRRAAAHVQAAGGPALVDVVCQPK</sequence>
<dbReference type="RefSeq" id="WP_147260529.1">
    <property type="nucleotide sequence ID" value="NZ_VIWU01000001.1"/>
</dbReference>
<dbReference type="AlphaFoldDB" id="A0A561T4V8"/>
<dbReference type="OrthoDB" id="2443624at2"/>
<dbReference type="InterPro" id="IPR029035">
    <property type="entry name" value="DHS-like_NAD/FAD-binding_dom"/>
</dbReference>
<dbReference type="InterPro" id="IPR045229">
    <property type="entry name" value="TPP_enz"/>
</dbReference>
<dbReference type="GO" id="GO:0050660">
    <property type="term" value="F:flavin adenine dinucleotide binding"/>
    <property type="evidence" value="ECO:0007669"/>
    <property type="project" value="TreeGrafter"/>
</dbReference>
<accession>A0A561T4V8</accession>
<dbReference type="GO" id="GO:0009097">
    <property type="term" value="P:isoleucine biosynthetic process"/>
    <property type="evidence" value="ECO:0007669"/>
    <property type="project" value="TreeGrafter"/>
</dbReference>
<evidence type="ECO:0000313" key="5">
    <source>
        <dbReference type="EMBL" id="TWF82151.1"/>
    </source>
</evidence>
<keyword evidence="2" id="KW-0786">Thiamine pyrophosphate</keyword>
<evidence type="ECO:0000256" key="1">
    <source>
        <dbReference type="ARBA" id="ARBA00007812"/>
    </source>
</evidence>
<protein>
    <submittedName>
        <fullName evidence="5">Benzoylformate decarboxylase/acetolactate synthase-1/2/3 large subunit</fullName>
    </submittedName>
</protein>
<keyword evidence="6" id="KW-1185">Reference proteome</keyword>
<comment type="similarity">
    <text evidence="1">Belongs to the TPP enzyme family.</text>
</comment>
<dbReference type="Pfam" id="PF02776">
    <property type="entry name" value="TPP_enzyme_N"/>
    <property type="match status" value="1"/>
</dbReference>
<dbReference type="CDD" id="cd07035">
    <property type="entry name" value="TPP_PYR_POX_like"/>
    <property type="match status" value="1"/>
</dbReference>
<dbReference type="GO" id="GO:0030976">
    <property type="term" value="F:thiamine pyrophosphate binding"/>
    <property type="evidence" value="ECO:0007669"/>
    <property type="project" value="InterPro"/>
</dbReference>
<proteinExistence type="inferred from homology"/>
<feature type="domain" description="Thiamine pyrophosphate enzyme TPP-binding" evidence="3">
    <location>
        <begin position="428"/>
        <end position="588"/>
    </location>
</feature>
<dbReference type="PANTHER" id="PTHR18968:SF13">
    <property type="entry name" value="ACETOLACTATE SYNTHASE CATALYTIC SUBUNIT, MITOCHONDRIAL"/>
    <property type="match status" value="1"/>
</dbReference>
<dbReference type="Gene3D" id="3.40.50.1220">
    <property type="entry name" value="TPP-binding domain"/>
    <property type="match status" value="1"/>
</dbReference>
<evidence type="ECO:0000256" key="2">
    <source>
        <dbReference type="ARBA" id="ARBA00023052"/>
    </source>
</evidence>
<dbReference type="GO" id="GO:0000287">
    <property type="term" value="F:magnesium ion binding"/>
    <property type="evidence" value="ECO:0007669"/>
    <property type="project" value="UniProtKB-ARBA"/>
</dbReference>
<name>A0A561T4V8_9PSEU</name>
<dbReference type="InterPro" id="IPR011766">
    <property type="entry name" value="TPP_enzyme_TPP-bd"/>
</dbReference>
<dbReference type="EMBL" id="VIWU01000001">
    <property type="protein sequence ID" value="TWF82151.1"/>
    <property type="molecule type" value="Genomic_DNA"/>
</dbReference>
<feature type="domain" description="Thiamine pyrophosphate enzyme N-terminal TPP-binding" evidence="4">
    <location>
        <begin position="19"/>
        <end position="124"/>
    </location>
</feature>
<dbReference type="SUPFAM" id="SSF52518">
    <property type="entry name" value="Thiamin diphosphate-binding fold (THDP-binding)"/>
    <property type="match status" value="2"/>
</dbReference>